<comment type="caution">
    <text evidence="5">The sequence shown here is derived from an EMBL/GenBank/DDBJ whole genome shotgun (WGS) entry which is preliminary data.</text>
</comment>
<dbReference type="GO" id="GO:0016787">
    <property type="term" value="F:hydrolase activity"/>
    <property type="evidence" value="ECO:0007669"/>
    <property type="project" value="UniProtKB-KW"/>
</dbReference>
<keyword evidence="6" id="KW-1185">Reference proteome</keyword>
<dbReference type="Gene3D" id="2.40.260.10">
    <property type="entry name" value="Sortase"/>
    <property type="match status" value="1"/>
</dbReference>
<dbReference type="OrthoDB" id="5242879at2"/>
<feature type="region of interest" description="Disordered" evidence="3">
    <location>
        <begin position="72"/>
        <end position="92"/>
    </location>
</feature>
<keyword evidence="1" id="KW-0378">Hydrolase</keyword>
<evidence type="ECO:0000256" key="3">
    <source>
        <dbReference type="SAM" id="MobiDB-lite"/>
    </source>
</evidence>
<feature type="transmembrane region" description="Helical" evidence="4">
    <location>
        <begin position="28"/>
        <end position="52"/>
    </location>
</feature>
<keyword evidence="4" id="KW-0812">Transmembrane</keyword>
<feature type="active site" description="Acyl-thioester intermediate" evidence="2">
    <location>
        <position position="218"/>
    </location>
</feature>
<evidence type="ECO:0000256" key="4">
    <source>
        <dbReference type="SAM" id="Phobius"/>
    </source>
</evidence>
<protein>
    <submittedName>
        <fullName evidence="5">Class E sortase</fullName>
    </submittedName>
</protein>
<evidence type="ECO:0000313" key="6">
    <source>
        <dbReference type="Proteomes" id="UP000462152"/>
    </source>
</evidence>
<evidence type="ECO:0000313" key="5">
    <source>
        <dbReference type="EMBL" id="MUN55363.1"/>
    </source>
</evidence>
<feature type="active site" description="Proton donor/acceptor" evidence="2">
    <location>
        <position position="150"/>
    </location>
</feature>
<dbReference type="Pfam" id="PF04203">
    <property type="entry name" value="Sortase"/>
    <property type="match status" value="1"/>
</dbReference>
<proteinExistence type="predicted"/>
<dbReference type="SUPFAM" id="SSF63817">
    <property type="entry name" value="Sortase"/>
    <property type="match status" value="1"/>
</dbReference>
<dbReference type="InterPro" id="IPR053465">
    <property type="entry name" value="Sortase_Class_E"/>
</dbReference>
<dbReference type="InterPro" id="IPR023365">
    <property type="entry name" value="Sortase_dom-sf"/>
</dbReference>
<accession>A0A7K1LJZ9</accession>
<organism evidence="5 6">
    <name type="scientific">Rothia koreensis</name>
    <dbReference type="NCBI Taxonomy" id="592378"/>
    <lineage>
        <taxon>Bacteria</taxon>
        <taxon>Bacillati</taxon>
        <taxon>Actinomycetota</taxon>
        <taxon>Actinomycetes</taxon>
        <taxon>Micrococcales</taxon>
        <taxon>Micrococcaceae</taxon>
        <taxon>Rothia</taxon>
    </lineage>
</organism>
<keyword evidence="4" id="KW-0472">Membrane</keyword>
<sequence length="257" mass="28018">MLRLEVDVSARERPECAGRRRGGVVGTVVQVFGELLITAGLVLVLFVAWQLWWTNLESDRTQADAVAHLKDDFRSSPPEDTKGDSENPVVDAAPGHGQGIGIMYIPRFGHDYERPIMQGTGRDVLDTLGIGHYESSAMPGDVGNFAVAGHRQTNGKVFDQIDQLVAGDRIYVRTASGYYTYVFRNNEIVLPSATDVTAPVPGNPGAEPQDRLMTLTSCNPRFGSSERIIAYAVYEGWRPQAEGPPTEIADQVGEDGK</sequence>
<dbReference type="NCBIfam" id="TIGR01076">
    <property type="entry name" value="sortase_fam"/>
    <property type="match status" value="1"/>
</dbReference>
<evidence type="ECO:0000256" key="2">
    <source>
        <dbReference type="PIRSR" id="PIRSR605754-1"/>
    </source>
</evidence>
<dbReference type="EMBL" id="WOGT01000005">
    <property type="protein sequence ID" value="MUN55363.1"/>
    <property type="molecule type" value="Genomic_DNA"/>
</dbReference>
<feature type="compositionally biased region" description="Basic and acidic residues" evidence="3">
    <location>
        <begin position="72"/>
        <end position="85"/>
    </location>
</feature>
<gene>
    <name evidence="5" type="ORF">GMA10_09100</name>
</gene>
<dbReference type="NCBIfam" id="NF033747">
    <property type="entry name" value="class_E_sortase"/>
    <property type="match status" value="1"/>
</dbReference>
<keyword evidence="4" id="KW-1133">Transmembrane helix</keyword>
<dbReference type="AlphaFoldDB" id="A0A7K1LJZ9"/>
<dbReference type="CDD" id="cd05830">
    <property type="entry name" value="Sortase_E"/>
    <property type="match status" value="1"/>
</dbReference>
<dbReference type="Proteomes" id="UP000462152">
    <property type="component" value="Unassembled WGS sequence"/>
</dbReference>
<reference evidence="5 6" key="1">
    <citation type="submission" date="2019-12" db="EMBL/GenBank/DDBJ databases">
        <authorList>
            <person name="Li J."/>
            <person name="Shi Y."/>
            <person name="Xu G."/>
            <person name="Xiao D."/>
            <person name="Ran X."/>
        </authorList>
    </citation>
    <scope>NUCLEOTIDE SEQUENCE [LARGE SCALE GENOMIC DNA]</scope>
    <source>
        <strain evidence="5 6">JCM 15915</strain>
    </source>
</reference>
<evidence type="ECO:0000256" key="1">
    <source>
        <dbReference type="ARBA" id="ARBA00022801"/>
    </source>
</evidence>
<dbReference type="InterPro" id="IPR005754">
    <property type="entry name" value="Sortase"/>
</dbReference>
<dbReference type="InterPro" id="IPR042003">
    <property type="entry name" value="Sortase_E"/>
</dbReference>
<name>A0A7K1LJZ9_9MICC</name>